<comment type="caution">
    <text evidence="2">The sequence shown here is derived from an EMBL/GenBank/DDBJ whole genome shotgun (WGS) entry which is preliminary data.</text>
</comment>
<evidence type="ECO:0000313" key="3">
    <source>
        <dbReference type="Proteomes" id="UP001487740"/>
    </source>
</evidence>
<protein>
    <submittedName>
        <fullName evidence="2">Uncharacterized protein</fullName>
    </submittedName>
</protein>
<reference evidence="2 3" key="1">
    <citation type="submission" date="2023-03" db="EMBL/GenBank/DDBJ databases">
        <title>High-quality genome of Scylla paramamosain provides insights in environmental adaptation.</title>
        <authorList>
            <person name="Zhang L."/>
        </authorList>
    </citation>
    <scope>NUCLEOTIDE SEQUENCE [LARGE SCALE GENOMIC DNA]</scope>
    <source>
        <strain evidence="2">LZ_2023a</strain>
        <tissue evidence="2">Muscle</tissue>
    </source>
</reference>
<feature type="region of interest" description="Disordered" evidence="1">
    <location>
        <begin position="1"/>
        <end position="33"/>
    </location>
</feature>
<proteinExistence type="predicted"/>
<gene>
    <name evidence="2" type="ORF">O3P69_011305</name>
</gene>
<accession>A0AAW0SGK2</accession>
<dbReference type="AlphaFoldDB" id="A0AAW0SGK2"/>
<name>A0AAW0SGK2_SCYPA</name>
<keyword evidence="3" id="KW-1185">Reference proteome</keyword>
<organism evidence="2 3">
    <name type="scientific">Scylla paramamosain</name>
    <name type="common">Mud crab</name>
    <dbReference type="NCBI Taxonomy" id="85552"/>
    <lineage>
        <taxon>Eukaryota</taxon>
        <taxon>Metazoa</taxon>
        <taxon>Ecdysozoa</taxon>
        <taxon>Arthropoda</taxon>
        <taxon>Crustacea</taxon>
        <taxon>Multicrustacea</taxon>
        <taxon>Malacostraca</taxon>
        <taxon>Eumalacostraca</taxon>
        <taxon>Eucarida</taxon>
        <taxon>Decapoda</taxon>
        <taxon>Pleocyemata</taxon>
        <taxon>Brachyura</taxon>
        <taxon>Eubrachyura</taxon>
        <taxon>Portunoidea</taxon>
        <taxon>Portunidae</taxon>
        <taxon>Portuninae</taxon>
        <taxon>Scylla</taxon>
    </lineage>
</organism>
<dbReference type="Proteomes" id="UP001487740">
    <property type="component" value="Unassembled WGS sequence"/>
</dbReference>
<evidence type="ECO:0000256" key="1">
    <source>
        <dbReference type="SAM" id="MobiDB-lite"/>
    </source>
</evidence>
<evidence type="ECO:0000313" key="2">
    <source>
        <dbReference type="EMBL" id="KAK8374049.1"/>
    </source>
</evidence>
<dbReference type="EMBL" id="JARAKH010000687">
    <property type="protein sequence ID" value="KAK8374049.1"/>
    <property type="molecule type" value="Genomic_DNA"/>
</dbReference>
<sequence length="185" mass="19177">MERGGNVTHARPFVRLPPPPAHQDAAAEPPPSMRVGSRDLLKAWTACVAAAAPGGVPSERGRIATTYNAAGVVYSRYLYSLTALGLGSAAGAAAAGTGPCMGCPRRTVLLLSCALTARLKGTPQAASLLLFRAKLPKAVTAKHAGQGRVPPNNSVVVVVDSRRRRRLEAHRHGIGCGGKRTACLT</sequence>